<comment type="similarity">
    <text evidence="1">Belongs to the LysR transcriptional regulatory family.</text>
</comment>
<dbReference type="AlphaFoldDB" id="A0A0R2L8C3"/>
<evidence type="ECO:0000256" key="1">
    <source>
        <dbReference type="ARBA" id="ARBA00009437"/>
    </source>
</evidence>
<feature type="domain" description="HTH lysR-type" evidence="5">
    <location>
        <begin position="1"/>
        <end position="60"/>
    </location>
</feature>
<dbReference type="Proteomes" id="UP000051886">
    <property type="component" value="Unassembled WGS sequence"/>
</dbReference>
<evidence type="ECO:0000256" key="2">
    <source>
        <dbReference type="ARBA" id="ARBA00023015"/>
    </source>
</evidence>
<evidence type="ECO:0000313" key="6">
    <source>
        <dbReference type="EMBL" id="KRN98011.1"/>
    </source>
</evidence>
<dbReference type="GO" id="GO:0005829">
    <property type="term" value="C:cytosol"/>
    <property type="evidence" value="ECO:0007669"/>
    <property type="project" value="TreeGrafter"/>
</dbReference>
<name>A0A0R2L8C3_9LACO</name>
<dbReference type="GO" id="GO:0003700">
    <property type="term" value="F:DNA-binding transcription factor activity"/>
    <property type="evidence" value="ECO:0007669"/>
    <property type="project" value="InterPro"/>
</dbReference>
<dbReference type="InterPro" id="IPR005119">
    <property type="entry name" value="LysR_subst-bd"/>
</dbReference>
<keyword evidence="4" id="KW-0804">Transcription</keyword>
<reference evidence="6 7" key="1">
    <citation type="journal article" date="2015" name="Genome Announc.">
        <title>Expanding the biotechnology potential of lactobacilli through comparative genomics of 213 strains and associated genera.</title>
        <authorList>
            <person name="Sun Z."/>
            <person name="Harris H.M."/>
            <person name="McCann A."/>
            <person name="Guo C."/>
            <person name="Argimon S."/>
            <person name="Zhang W."/>
            <person name="Yang X."/>
            <person name="Jeffery I.B."/>
            <person name="Cooney J.C."/>
            <person name="Kagawa T.F."/>
            <person name="Liu W."/>
            <person name="Song Y."/>
            <person name="Salvetti E."/>
            <person name="Wrobel A."/>
            <person name="Rasinkangas P."/>
            <person name="Parkhill J."/>
            <person name="Rea M.C."/>
            <person name="O'Sullivan O."/>
            <person name="Ritari J."/>
            <person name="Douillard F.P."/>
            <person name="Paul Ross R."/>
            <person name="Yang R."/>
            <person name="Briner A.E."/>
            <person name="Felis G.E."/>
            <person name="de Vos W.M."/>
            <person name="Barrangou R."/>
            <person name="Klaenhammer T.R."/>
            <person name="Caufield P.W."/>
            <person name="Cui Y."/>
            <person name="Zhang H."/>
            <person name="O'Toole P.W."/>
        </authorList>
    </citation>
    <scope>NUCLEOTIDE SEQUENCE [LARGE SCALE GENOMIC DNA]</scope>
    <source>
        <strain evidence="6 7">NBRC 103219</strain>
    </source>
</reference>
<dbReference type="InterPro" id="IPR036388">
    <property type="entry name" value="WH-like_DNA-bd_sf"/>
</dbReference>
<accession>A0A0R2L8C3</accession>
<evidence type="ECO:0000256" key="4">
    <source>
        <dbReference type="ARBA" id="ARBA00023163"/>
    </source>
</evidence>
<keyword evidence="7" id="KW-1185">Reference proteome</keyword>
<keyword evidence="3" id="KW-0238">DNA-binding</keyword>
<proteinExistence type="inferred from homology"/>
<dbReference type="OrthoDB" id="9803735at2"/>
<comment type="caution">
    <text evidence="6">The sequence shown here is derived from an EMBL/GenBank/DDBJ whole genome shotgun (WGS) entry which is preliminary data.</text>
</comment>
<sequence length="297" mass="33510">MNIKDLEYFVTVFDEKNFSNAAIQKNVSQPTITLAIKRLENEFGTVLFLRDHSHQRLEPTRQGQQLLVHARKMLAELDLAKKELTQIESGKVRLGLPPIIGNYYFPKISPALFRSQLINKIDTIEAGSAVLRQNLTKGDVDIALLGSLSPVIDQTLKVDLFAKSKFKIIVSNKNPLAQKDTINFIDLKGENFIVLDKGFVHEKALKEVSRHAHCRPKVVYLTSDIHILKSLVAENVGIGFLTESAIARTDQLHSLILLDKEQPTFYMSTAYRKSKILSYDEKSILDLVQKELTGPDN</sequence>
<dbReference type="SUPFAM" id="SSF46785">
    <property type="entry name" value="Winged helix' DNA-binding domain"/>
    <property type="match status" value="1"/>
</dbReference>
<keyword evidence="2" id="KW-0805">Transcription regulation</keyword>
<dbReference type="Pfam" id="PF00126">
    <property type="entry name" value="HTH_1"/>
    <property type="match status" value="1"/>
</dbReference>
<dbReference type="Gene3D" id="1.10.10.10">
    <property type="entry name" value="Winged helix-like DNA-binding domain superfamily/Winged helix DNA-binding domain"/>
    <property type="match status" value="1"/>
</dbReference>
<dbReference type="RefSeq" id="WP_017867655.1">
    <property type="nucleotide sequence ID" value="NZ_BJYB01000004.1"/>
</dbReference>
<dbReference type="STRING" id="449659.IV66_GL000299"/>
<dbReference type="EMBL" id="JQCN01000052">
    <property type="protein sequence ID" value="KRN98011.1"/>
    <property type="molecule type" value="Genomic_DNA"/>
</dbReference>
<dbReference type="InterPro" id="IPR000847">
    <property type="entry name" value="LysR_HTH_N"/>
</dbReference>
<dbReference type="InterPro" id="IPR050950">
    <property type="entry name" value="HTH-type_LysR_regulators"/>
</dbReference>
<dbReference type="Pfam" id="PF03466">
    <property type="entry name" value="LysR_substrate"/>
    <property type="match status" value="1"/>
</dbReference>
<dbReference type="SUPFAM" id="SSF53850">
    <property type="entry name" value="Periplasmic binding protein-like II"/>
    <property type="match status" value="1"/>
</dbReference>
<dbReference type="PANTHER" id="PTHR30419">
    <property type="entry name" value="HTH-TYPE TRANSCRIPTIONAL REGULATOR YBHD"/>
    <property type="match status" value="1"/>
</dbReference>
<gene>
    <name evidence="6" type="ORF">IV66_GL000299</name>
</gene>
<evidence type="ECO:0000256" key="3">
    <source>
        <dbReference type="ARBA" id="ARBA00023125"/>
    </source>
</evidence>
<dbReference type="Gene3D" id="3.40.190.10">
    <property type="entry name" value="Periplasmic binding protein-like II"/>
    <property type="match status" value="2"/>
</dbReference>
<evidence type="ECO:0000313" key="7">
    <source>
        <dbReference type="Proteomes" id="UP000051886"/>
    </source>
</evidence>
<protein>
    <submittedName>
        <fullName evidence="6">LysR family transcriptional regulator</fullName>
    </submittedName>
</protein>
<dbReference type="GO" id="GO:0003677">
    <property type="term" value="F:DNA binding"/>
    <property type="evidence" value="ECO:0007669"/>
    <property type="project" value="UniProtKB-KW"/>
</dbReference>
<organism evidence="6 7">
    <name type="scientific">Ligilactobacillus pobuzihii</name>
    <dbReference type="NCBI Taxonomy" id="449659"/>
    <lineage>
        <taxon>Bacteria</taxon>
        <taxon>Bacillati</taxon>
        <taxon>Bacillota</taxon>
        <taxon>Bacilli</taxon>
        <taxon>Lactobacillales</taxon>
        <taxon>Lactobacillaceae</taxon>
        <taxon>Ligilactobacillus</taxon>
    </lineage>
</organism>
<dbReference type="PROSITE" id="PS50931">
    <property type="entry name" value="HTH_LYSR"/>
    <property type="match status" value="1"/>
</dbReference>
<evidence type="ECO:0000259" key="5">
    <source>
        <dbReference type="PROSITE" id="PS50931"/>
    </source>
</evidence>
<dbReference type="PATRIC" id="fig|449659.4.peg.298"/>
<dbReference type="PRINTS" id="PR00039">
    <property type="entry name" value="HTHLYSR"/>
</dbReference>
<dbReference type="InterPro" id="IPR036390">
    <property type="entry name" value="WH_DNA-bd_sf"/>
</dbReference>
<dbReference type="FunFam" id="1.10.10.10:FF:000001">
    <property type="entry name" value="LysR family transcriptional regulator"/>
    <property type="match status" value="1"/>
</dbReference>